<accession>K9WGD7</accession>
<dbReference type="InterPro" id="IPR015943">
    <property type="entry name" value="WD40/YVTN_repeat-like_dom_sf"/>
</dbReference>
<dbReference type="Gene3D" id="2.130.10.10">
    <property type="entry name" value="YVTN repeat-like/Quinoprotein amine dehydrogenase"/>
    <property type="match status" value="2"/>
</dbReference>
<dbReference type="InterPro" id="IPR011047">
    <property type="entry name" value="Quinoprotein_ADH-like_sf"/>
</dbReference>
<feature type="repeat" description="WD" evidence="1">
    <location>
        <begin position="327"/>
        <end position="359"/>
    </location>
</feature>
<dbReference type="Proteomes" id="UP000010471">
    <property type="component" value="Chromosome"/>
</dbReference>
<dbReference type="Pfam" id="PF00400">
    <property type="entry name" value="WD40"/>
    <property type="match status" value="6"/>
</dbReference>
<dbReference type="SUPFAM" id="SSF50998">
    <property type="entry name" value="Quinoprotein alcohol dehydrogenase-like"/>
    <property type="match status" value="1"/>
</dbReference>
<reference evidence="2 3" key="1">
    <citation type="submission" date="2012-06" db="EMBL/GenBank/DDBJ databases">
        <title>Finished chromosome of genome of Microcoleus sp. PCC 7113.</title>
        <authorList>
            <consortium name="US DOE Joint Genome Institute"/>
            <person name="Gugger M."/>
            <person name="Coursin T."/>
            <person name="Rippka R."/>
            <person name="Tandeau De Marsac N."/>
            <person name="Huntemann M."/>
            <person name="Wei C.-L."/>
            <person name="Han J."/>
            <person name="Detter J.C."/>
            <person name="Han C."/>
            <person name="Tapia R."/>
            <person name="Chen A."/>
            <person name="Kyrpides N."/>
            <person name="Mavromatis K."/>
            <person name="Markowitz V."/>
            <person name="Szeto E."/>
            <person name="Ivanova N."/>
            <person name="Pagani I."/>
            <person name="Pati A."/>
            <person name="Goodwin L."/>
            <person name="Nordberg H.P."/>
            <person name="Cantor M.N."/>
            <person name="Hua S.X."/>
            <person name="Woyke T."/>
            <person name="Kerfeld C.A."/>
        </authorList>
    </citation>
    <scope>NUCLEOTIDE SEQUENCE [LARGE SCALE GENOMIC DNA]</scope>
    <source>
        <strain evidence="2 3">PCC 7113</strain>
    </source>
</reference>
<feature type="repeat" description="WD" evidence="1">
    <location>
        <begin position="204"/>
        <end position="227"/>
    </location>
</feature>
<dbReference type="PANTHER" id="PTHR19879:SF9">
    <property type="entry name" value="TRANSCRIPTION INITIATION FACTOR TFIID SUBUNIT 5"/>
    <property type="match status" value="1"/>
</dbReference>
<dbReference type="InterPro" id="IPR001680">
    <property type="entry name" value="WD40_rpt"/>
</dbReference>
<proteinExistence type="predicted"/>
<dbReference type="PANTHER" id="PTHR19879">
    <property type="entry name" value="TRANSCRIPTION INITIATION FACTOR TFIID"/>
    <property type="match status" value="1"/>
</dbReference>
<sequence length="370" mass="40169">MYGLNATGKKLFDRHFSGTLSEYVTAIAWSPDGKILAASSASGEVMLWRDLPSQGEVAWPLFPLQVGEGQSVDCLAFSKDGEFLAAGGQDGRVKIWRLHPNAGVYRCRPLHTLENAPAWVDKLSWSPTSNQLAFCLKRHVQVWEADAAEVAATLNFEESSVLGISWHPSGQHLAICGDKGVKVWNAADWHDDPCFFALPTASVALAWSPDGKYLAAGNLDNTLTVWEWGNLDPWVMRGFPGKIRNLVWSKPLTAVGAPLLAMSSVEGVVVWEKQAQELGGWDGRVLEAHDGMVQALAFQPDTFLLSSAADDGQICLWHKAKKVAQILEGAPDGFSCLAWHPQGHQLAAGGQNGELLIWSKSMRGKGFGGQ</sequence>
<feature type="repeat" description="WD" evidence="1">
    <location>
        <begin position="24"/>
        <end position="48"/>
    </location>
</feature>
<dbReference type="eggNOG" id="COG2319">
    <property type="taxonomic scope" value="Bacteria"/>
</dbReference>
<evidence type="ECO:0000313" key="3">
    <source>
        <dbReference type="Proteomes" id="UP000010471"/>
    </source>
</evidence>
<dbReference type="RefSeq" id="WP_015183026.1">
    <property type="nucleotide sequence ID" value="NC_019738.1"/>
</dbReference>
<protein>
    <submittedName>
        <fullName evidence="2">WD40 repeat-containing protein</fullName>
    </submittedName>
</protein>
<keyword evidence="3" id="KW-1185">Reference proteome</keyword>
<feature type="repeat" description="WD" evidence="1">
    <location>
        <begin position="65"/>
        <end position="106"/>
    </location>
</feature>
<dbReference type="CDD" id="cd00200">
    <property type="entry name" value="WD40"/>
    <property type="match status" value="1"/>
</dbReference>
<dbReference type="PATRIC" id="fig|1173027.3.peg.3462"/>
<dbReference type="STRING" id="1173027.Mic7113_3138"/>
<evidence type="ECO:0000256" key="1">
    <source>
        <dbReference type="PROSITE-ProRule" id="PRU00221"/>
    </source>
</evidence>
<feature type="repeat" description="WD" evidence="1">
    <location>
        <begin position="286"/>
        <end position="317"/>
    </location>
</feature>
<dbReference type="AlphaFoldDB" id="K9WGD7"/>
<dbReference type="EMBL" id="CP003630">
    <property type="protein sequence ID" value="AFZ18881.1"/>
    <property type="molecule type" value="Genomic_DNA"/>
</dbReference>
<dbReference type="HOGENOM" id="CLU_067065_0_0_3"/>
<dbReference type="SMART" id="SM00320">
    <property type="entry name" value="WD40"/>
    <property type="match status" value="7"/>
</dbReference>
<dbReference type="PROSITE" id="PS50082">
    <property type="entry name" value="WD_REPEATS_2"/>
    <property type="match status" value="5"/>
</dbReference>
<dbReference type="KEGG" id="mic:Mic7113_3138"/>
<organism evidence="2 3">
    <name type="scientific">Allocoleopsis franciscana PCC 7113</name>
    <dbReference type="NCBI Taxonomy" id="1173027"/>
    <lineage>
        <taxon>Bacteria</taxon>
        <taxon>Bacillati</taxon>
        <taxon>Cyanobacteriota</taxon>
        <taxon>Cyanophyceae</taxon>
        <taxon>Coleofasciculales</taxon>
        <taxon>Coleofasciculaceae</taxon>
        <taxon>Allocoleopsis</taxon>
        <taxon>Allocoleopsis franciscana</taxon>
    </lineage>
</organism>
<evidence type="ECO:0000313" key="2">
    <source>
        <dbReference type="EMBL" id="AFZ18881.1"/>
    </source>
</evidence>
<name>K9WGD7_9CYAN</name>
<keyword evidence="1" id="KW-0853">WD repeat</keyword>
<gene>
    <name evidence="2" type="ORF">Mic7113_3138</name>
</gene>
<dbReference type="PROSITE" id="PS50294">
    <property type="entry name" value="WD_REPEATS_REGION"/>
    <property type="match status" value="3"/>
</dbReference>
<dbReference type="OrthoDB" id="434800at2"/>